<keyword evidence="1" id="KW-1133">Transmembrane helix</keyword>
<sequence>MWIQNVGWKLPPNFGRDQGTGLFQFTSYAVEHPVVPPFSWLVQNVVLPNFTLFGYATLLVEFSLGAFLLAGLLTRFWAAIGIIQTLAITMSVLNAPNEWHWSYYLMLAVHAVLIATAAGRSAGLDGLLRPRWRTSSTRLAMLALRAS</sequence>
<reference evidence="3 4" key="1">
    <citation type="submission" date="2020-01" db="EMBL/GenBank/DDBJ databases">
        <title>Pseudarthrobacter psychrotolerans sp. nov., isolated from antarctic soil.</title>
        <authorList>
            <person name="Shin Y."/>
            <person name="Park W."/>
        </authorList>
    </citation>
    <scope>NUCLEOTIDE SEQUENCE [LARGE SCALE GENOMIC DNA]</scope>
    <source>
        <strain evidence="3 4">YJ56</strain>
    </source>
</reference>
<keyword evidence="4" id="KW-1185">Reference proteome</keyword>
<dbReference type="Proteomes" id="UP000464186">
    <property type="component" value="Chromosome"/>
</dbReference>
<proteinExistence type="predicted"/>
<feature type="transmembrane region" description="Helical" evidence="1">
    <location>
        <begin position="101"/>
        <end position="123"/>
    </location>
</feature>
<feature type="domain" description="TQO small subunit DoxD" evidence="2">
    <location>
        <begin position="37"/>
        <end position="136"/>
    </location>
</feature>
<evidence type="ECO:0000313" key="3">
    <source>
        <dbReference type="EMBL" id="QHK22344.1"/>
    </source>
</evidence>
<dbReference type="EMBL" id="CP047898">
    <property type="protein sequence ID" value="QHK22344.1"/>
    <property type="molecule type" value="Genomic_DNA"/>
</dbReference>
<dbReference type="AlphaFoldDB" id="A0A6P1NUZ2"/>
<name>A0A6P1NUZ2_9MICC</name>
<keyword evidence="1" id="KW-0472">Membrane</keyword>
<keyword evidence="1" id="KW-0812">Transmembrane</keyword>
<protein>
    <submittedName>
        <fullName evidence="3">DoxX family membrane protein</fullName>
    </submittedName>
</protein>
<evidence type="ECO:0000259" key="2">
    <source>
        <dbReference type="Pfam" id="PF04173"/>
    </source>
</evidence>
<dbReference type="InterPro" id="IPR007301">
    <property type="entry name" value="DoxD"/>
</dbReference>
<dbReference type="KEGG" id="psey:GU243_14515"/>
<gene>
    <name evidence="3" type="ORF">GU243_14515</name>
</gene>
<evidence type="ECO:0000313" key="4">
    <source>
        <dbReference type="Proteomes" id="UP000464186"/>
    </source>
</evidence>
<evidence type="ECO:0000256" key="1">
    <source>
        <dbReference type="SAM" id="Phobius"/>
    </source>
</evidence>
<feature type="transmembrane region" description="Helical" evidence="1">
    <location>
        <begin position="76"/>
        <end position="95"/>
    </location>
</feature>
<organism evidence="3 4">
    <name type="scientific">Pseudarthrobacter psychrotolerans</name>
    <dbReference type="NCBI Taxonomy" id="2697569"/>
    <lineage>
        <taxon>Bacteria</taxon>
        <taxon>Bacillati</taxon>
        <taxon>Actinomycetota</taxon>
        <taxon>Actinomycetes</taxon>
        <taxon>Micrococcales</taxon>
        <taxon>Micrococcaceae</taxon>
        <taxon>Pseudarthrobacter</taxon>
    </lineage>
</organism>
<accession>A0A6P1NUZ2</accession>
<dbReference type="Pfam" id="PF04173">
    <property type="entry name" value="DoxD"/>
    <property type="match status" value="1"/>
</dbReference>